<dbReference type="EMBL" id="SRHE01000031">
    <property type="protein sequence ID" value="TWW12202.1"/>
    <property type="molecule type" value="Genomic_DNA"/>
</dbReference>
<comment type="caution">
    <text evidence="2">The sequence shown here is derived from an EMBL/GenBank/DDBJ whole genome shotgun (WGS) entry which is preliminary data.</text>
</comment>
<name>A0A5C6MDP7_9PLAN</name>
<keyword evidence="3" id="KW-1185">Reference proteome</keyword>
<dbReference type="Pfam" id="PF13229">
    <property type="entry name" value="Beta_helix"/>
    <property type="match status" value="1"/>
</dbReference>
<dbReference type="InterPro" id="IPR011050">
    <property type="entry name" value="Pectin_lyase_fold/virulence"/>
</dbReference>
<evidence type="ECO:0000313" key="3">
    <source>
        <dbReference type="Proteomes" id="UP000321083"/>
    </source>
</evidence>
<dbReference type="AlphaFoldDB" id="A0A5C6MDP7"/>
<reference evidence="2 3" key="1">
    <citation type="submission" date="2019-08" db="EMBL/GenBank/DDBJ databases">
        <title>100 year-old enigma solved: identification of Planctomyces bekefii, the type genus and species of the phylum Planctomycetes.</title>
        <authorList>
            <person name="Svetlana D.N."/>
            <person name="Overmann J."/>
        </authorList>
    </citation>
    <scope>NUCLEOTIDE SEQUENCE [LARGE SCALE GENOMIC DNA]</scope>
    <source>
        <strain evidence="2">Phe10_nw2017</strain>
    </source>
</reference>
<dbReference type="InterPro" id="IPR006626">
    <property type="entry name" value="PbH1"/>
</dbReference>
<accession>A0A5C6MDP7</accession>
<keyword evidence="2" id="KW-0067">ATP-binding</keyword>
<dbReference type="InterPro" id="IPR039448">
    <property type="entry name" value="Beta_helix"/>
</dbReference>
<dbReference type="Gene3D" id="2.160.20.10">
    <property type="entry name" value="Single-stranded right-handed beta-helix, Pectin lyase-like"/>
    <property type="match status" value="3"/>
</dbReference>
<feature type="domain" description="Right handed beta helix" evidence="1">
    <location>
        <begin position="117"/>
        <end position="216"/>
    </location>
</feature>
<protein>
    <submittedName>
        <fullName evidence="2">ATP-binding protein</fullName>
    </submittedName>
</protein>
<reference evidence="2 3" key="2">
    <citation type="submission" date="2019-08" db="EMBL/GenBank/DDBJ databases">
        <authorList>
            <person name="Henke P."/>
        </authorList>
    </citation>
    <scope>NUCLEOTIDE SEQUENCE [LARGE SCALE GENOMIC DNA]</scope>
    <source>
        <strain evidence="2">Phe10_nw2017</strain>
    </source>
</reference>
<dbReference type="InterPro" id="IPR012334">
    <property type="entry name" value="Pectin_lyas_fold"/>
</dbReference>
<keyword evidence="2" id="KW-0547">Nucleotide-binding</keyword>
<dbReference type="GO" id="GO:0005524">
    <property type="term" value="F:ATP binding"/>
    <property type="evidence" value="ECO:0007669"/>
    <property type="project" value="UniProtKB-KW"/>
</dbReference>
<evidence type="ECO:0000259" key="1">
    <source>
        <dbReference type="Pfam" id="PF13229"/>
    </source>
</evidence>
<evidence type="ECO:0000313" key="2">
    <source>
        <dbReference type="EMBL" id="TWW12202.1"/>
    </source>
</evidence>
<dbReference type="SUPFAM" id="SSF51126">
    <property type="entry name" value="Pectin lyase-like"/>
    <property type="match status" value="1"/>
</dbReference>
<gene>
    <name evidence="2" type="ORF">E3A20_03070</name>
</gene>
<sequence length="467" mass="50174">MRAMAQAADFGAAGDGVTDDTDALQHAIDESVGEVCLPRGDYRITRPLLVLLPTVGRTSIRGESGTARILMDGAGPAIIFRGSHTGTAAPQDFRETIWTHERLPMVADLEITGLHAEADGIRLEGVMQPTLTGVLLRHLRHGVHITGRARNVLISHCHIYHNTGVGVWMEAVNLHQTIITGSHISYCRLGGIRVERSEIRNLQITGNDIEYNNNGGHGIPGADGVPTAEIWLDASEGSIREGTICSNTIQATYSPNGANIRMIGQPAAKNAKVGMIAITGNLIGSQWVNVHLSAVQGVSLSGNCIYSGHYRNVLLEDCSQVTVGDNSLGHNADYGVERELCTGVTLRNCRDSVFSGNIVQDCQTGRHQFPEAPELQRRGLLELEGCRNVTLSHSQILDSAPVGIHLSDCRDMILMGLSIEDRREQPLQQHAIEWEGEAGRSLITACRFGGCTGAAVVSAVIPSGCIQ</sequence>
<proteinExistence type="predicted"/>
<dbReference type="SMART" id="SM00710">
    <property type="entry name" value="PbH1"/>
    <property type="match status" value="7"/>
</dbReference>
<dbReference type="Proteomes" id="UP000321083">
    <property type="component" value="Unassembled WGS sequence"/>
</dbReference>
<organism evidence="2 3">
    <name type="scientific">Planctomyces bekefii</name>
    <dbReference type="NCBI Taxonomy" id="1653850"/>
    <lineage>
        <taxon>Bacteria</taxon>
        <taxon>Pseudomonadati</taxon>
        <taxon>Planctomycetota</taxon>
        <taxon>Planctomycetia</taxon>
        <taxon>Planctomycetales</taxon>
        <taxon>Planctomycetaceae</taxon>
        <taxon>Planctomyces</taxon>
    </lineage>
</organism>